<dbReference type="AlphaFoldDB" id="A0A2U9T1L6"/>
<feature type="domain" description="DUF5671" evidence="2">
    <location>
        <begin position="66"/>
        <end position="202"/>
    </location>
</feature>
<evidence type="ECO:0000313" key="3">
    <source>
        <dbReference type="EMBL" id="AWV06271.1"/>
    </source>
</evidence>
<gene>
    <name evidence="3" type="ORF">C9I47_0548</name>
</gene>
<dbReference type="KEGG" id="lmb:C9I47_0548"/>
<feature type="transmembrane region" description="Helical" evidence="1">
    <location>
        <begin position="185"/>
        <end position="204"/>
    </location>
</feature>
<evidence type="ECO:0000313" key="4">
    <source>
        <dbReference type="Proteomes" id="UP000249447"/>
    </source>
</evidence>
<feature type="transmembrane region" description="Helical" evidence="1">
    <location>
        <begin position="152"/>
        <end position="173"/>
    </location>
</feature>
<dbReference type="Pfam" id="PF18920">
    <property type="entry name" value="DUF5671"/>
    <property type="match status" value="1"/>
</dbReference>
<keyword evidence="4" id="KW-1185">Reference proteome</keyword>
<dbReference type="Proteomes" id="UP000249447">
    <property type="component" value="Chromosome"/>
</dbReference>
<organism evidence="3 4">
    <name type="scientific">Marilutibacter maris</name>
    <dbReference type="NCBI Taxonomy" id="1605891"/>
    <lineage>
        <taxon>Bacteria</taxon>
        <taxon>Pseudomonadati</taxon>
        <taxon>Pseudomonadota</taxon>
        <taxon>Gammaproteobacteria</taxon>
        <taxon>Lysobacterales</taxon>
        <taxon>Lysobacteraceae</taxon>
        <taxon>Marilutibacter</taxon>
    </lineage>
</organism>
<dbReference type="InterPro" id="IPR043728">
    <property type="entry name" value="DUF5671"/>
</dbReference>
<protein>
    <recommendedName>
        <fullName evidence="2">DUF5671 domain-containing protein</fullName>
    </recommendedName>
</protein>
<dbReference type="OrthoDB" id="529444at2"/>
<proteinExistence type="predicted"/>
<keyword evidence="1" id="KW-1133">Transmembrane helix</keyword>
<sequence length="214" mass="23805">MASSTQELELFVRQSLAAGLGREDIQAALAEAGWSAEQVRSALDAYADVAFPVPVPRPRPYLSAREAFLYLVLFATLYVAAYHLGSLLFDLITRALPDPADSEYLRQRLGHSMRWSVASVIIAFPVFLLMARQLARELARNPVKRLSAVRRWLTYLTLFVAAAVLIGDMITLVYNLLGGELTLRFVLKVLVVAVIAGGIFGYYLSDLRKEEREA</sequence>
<reference evidence="3 4" key="1">
    <citation type="submission" date="2018-05" db="EMBL/GenBank/DDBJ databases">
        <title>The complete genome of Lysobacter maris HZ9B, a marine bacterium antagonistic against terrestrial plant pathogens.</title>
        <authorList>
            <person name="Zhang X.-Q."/>
        </authorList>
    </citation>
    <scope>NUCLEOTIDE SEQUENCE [LARGE SCALE GENOMIC DNA]</scope>
    <source>
        <strain evidence="3 4">HZ9B</strain>
    </source>
</reference>
<evidence type="ECO:0000256" key="1">
    <source>
        <dbReference type="SAM" id="Phobius"/>
    </source>
</evidence>
<name>A0A2U9T1L6_9GAMM</name>
<keyword evidence="1" id="KW-0812">Transmembrane</keyword>
<evidence type="ECO:0000259" key="2">
    <source>
        <dbReference type="Pfam" id="PF18920"/>
    </source>
</evidence>
<keyword evidence="1" id="KW-0472">Membrane</keyword>
<feature type="transmembrane region" description="Helical" evidence="1">
    <location>
        <begin position="112"/>
        <end position="131"/>
    </location>
</feature>
<feature type="transmembrane region" description="Helical" evidence="1">
    <location>
        <begin position="67"/>
        <end position="92"/>
    </location>
</feature>
<dbReference type="EMBL" id="CP029843">
    <property type="protein sequence ID" value="AWV06271.1"/>
    <property type="molecule type" value="Genomic_DNA"/>
</dbReference>
<dbReference type="RefSeq" id="WP_111265444.1">
    <property type="nucleotide sequence ID" value="NZ_CP029843.1"/>
</dbReference>
<accession>A0A2U9T1L6</accession>